<accession>A0AC35F5K7</accession>
<dbReference type="Proteomes" id="UP000887580">
    <property type="component" value="Unplaced"/>
</dbReference>
<sequence length="196" mass="22995">MLFLLLFNFLHVNSLDELFFNNTEFNEQHELIIDSCRYGLARLYENSEYHTFIGCKLPNISNIDTMMILALDLIQCDQFTRSFNLSQSIVQNYALQTANARKSVKVCIDSDETLTLFIISITKNTDKTLTAYFERKRITQQLIPNSQRQKVYRVFPRINIKLPADFFYPFSCPATKANFSLFSYLFILLTFLIFKL</sequence>
<proteinExistence type="predicted"/>
<organism evidence="1 2">
    <name type="scientific">Panagrolaimus sp. PS1159</name>
    <dbReference type="NCBI Taxonomy" id="55785"/>
    <lineage>
        <taxon>Eukaryota</taxon>
        <taxon>Metazoa</taxon>
        <taxon>Ecdysozoa</taxon>
        <taxon>Nematoda</taxon>
        <taxon>Chromadorea</taxon>
        <taxon>Rhabditida</taxon>
        <taxon>Tylenchina</taxon>
        <taxon>Panagrolaimomorpha</taxon>
        <taxon>Panagrolaimoidea</taxon>
        <taxon>Panagrolaimidae</taxon>
        <taxon>Panagrolaimus</taxon>
    </lineage>
</organism>
<protein>
    <submittedName>
        <fullName evidence="2">Uncharacterized protein</fullName>
    </submittedName>
</protein>
<dbReference type="WBParaSite" id="PS1159_v2.g13399.t1">
    <property type="protein sequence ID" value="PS1159_v2.g13399.t1"/>
    <property type="gene ID" value="PS1159_v2.g13399"/>
</dbReference>
<reference evidence="2" key="1">
    <citation type="submission" date="2022-11" db="UniProtKB">
        <authorList>
            <consortium name="WormBaseParasite"/>
        </authorList>
    </citation>
    <scope>IDENTIFICATION</scope>
</reference>
<name>A0AC35F5K7_9BILA</name>
<evidence type="ECO:0000313" key="2">
    <source>
        <dbReference type="WBParaSite" id="PS1159_v2.g13399.t1"/>
    </source>
</evidence>
<evidence type="ECO:0000313" key="1">
    <source>
        <dbReference type="Proteomes" id="UP000887580"/>
    </source>
</evidence>